<dbReference type="SMART" id="SM00661">
    <property type="entry name" value="RPOL9"/>
    <property type="match status" value="1"/>
</dbReference>
<dbReference type="SUPFAM" id="SSF57783">
    <property type="entry name" value="Zinc beta-ribbon"/>
    <property type="match status" value="2"/>
</dbReference>
<keyword evidence="5 14" id="KW-0479">Metal-binding</keyword>
<keyword evidence="6 13" id="KW-0863">Zinc-finger</keyword>
<evidence type="ECO:0000256" key="11">
    <source>
        <dbReference type="ARBA" id="ARBA00023163"/>
    </source>
</evidence>
<dbReference type="InterPro" id="IPR001222">
    <property type="entry name" value="Znf_TFIIS"/>
</dbReference>
<dbReference type="InterPro" id="IPR013328">
    <property type="entry name" value="6PGD_dom2"/>
</dbReference>
<evidence type="ECO:0000256" key="7">
    <source>
        <dbReference type="ARBA" id="ARBA00022833"/>
    </source>
</evidence>
<evidence type="ECO:0000256" key="10">
    <source>
        <dbReference type="ARBA" id="ARBA00023128"/>
    </source>
</evidence>
<keyword evidence="11 14" id="KW-0804">Transcription</keyword>
<dbReference type="InterPro" id="IPR036291">
    <property type="entry name" value="NAD(P)-bd_dom_sf"/>
</dbReference>
<keyword evidence="14" id="KW-0240">DNA-directed RNA polymerase</keyword>
<dbReference type="Pfam" id="PF00725">
    <property type="entry name" value="3HCDH"/>
    <property type="match status" value="1"/>
</dbReference>
<dbReference type="Pfam" id="PF01096">
    <property type="entry name" value="Zn_ribbon_TFIIS"/>
    <property type="match status" value="1"/>
</dbReference>
<keyword evidence="17" id="KW-1185">Reference proteome</keyword>
<dbReference type="PANTHER" id="PTHR43561:SF3">
    <property type="entry name" value="HYDROXYACYL-COENZYME A DEHYDROGENASE, MITOCHONDRIAL"/>
    <property type="match status" value="1"/>
</dbReference>
<dbReference type="Gene3D" id="2.20.25.10">
    <property type="match status" value="2"/>
</dbReference>
<comment type="similarity">
    <text evidence="14">Belongs to the archaeal rpoM/eukaryotic RPA12/RPB9/RPC11 RNA polymerase family.</text>
</comment>
<keyword evidence="7" id="KW-0862">Zinc</keyword>
<dbReference type="Proteomes" id="UP001158576">
    <property type="component" value="Chromosome 2"/>
</dbReference>
<keyword evidence="10" id="KW-0496">Mitochondrion</keyword>
<dbReference type="InterPro" id="IPR006176">
    <property type="entry name" value="3-OHacyl-CoA_DH_NAD-bd"/>
</dbReference>
<dbReference type="PROSITE" id="PS51133">
    <property type="entry name" value="ZF_TFIIS_2"/>
    <property type="match status" value="1"/>
</dbReference>
<evidence type="ECO:0000256" key="6">
    <source>
        <dbReference type="ARBA" id="ARBA00022771"/>
    </source>
</evidence>
<comment type="pathway">
    <text evidence="2">Lipid metabolism.</text>
</comment>
<evidence type="ECO:0000256" key="8">
    <source>
        <dbReference type="ARBA" id="ARBA00023002"/>
    </source>
</evidence>
<evidence type="ECO:0000313" key="16">
    <source>
        <dbReference type="EMBL" id="CAG5114359.1"/>
    </source>
</evidence>
<dbReference type="PROSITE" id="PS01030">
    <property type="entry name" value="RNA_POL_M_15KD"/>
    <property type="match status" value="1"/>
</dbReference>
<evidence type="ECO:0000256" key="4">
    <source>
        <dbReference type="ARBA" id="ARBA00013000"/>
    </source>
</evidence>
<accession>A0ABN7T9P3</accession>
<dbReference type="EC" id="1.1.1.35" evidence="4"/>
<comment type="catalytic activity">
    <reaction evidence="12">
        <text>a (3S)-3-hydroxyacyl-CoA + NAD(+) = a 3-oxoacyl-CoA + NADH + H(+)</text>
        <dbReference type="Rhea" id="RHEA:22432"/>
        <dbReference type="ChEBI" id="CHEBI:15378"/>
        <dbReference type="ChEBI" id="CHEBI:57318"/>
        <dbReference type="ChEBI" id="CHEBI:57540"/>
        <dbReference type="ChEBI" id="CHEBI:57945"/>
        <dbReference type="ChEBI" id="CHEBI:90726"/>
        <dbReference type="EC" id="1.1.1.35"/>
    </reaction>
</comment>
<feature type="domain" description="TFIIS-type" evidence="15">
    <location>
        <begin position="77"/>
        <end position="117"/>
    </location>
</feature>
<dbReference type="InterPro" id="IPR019761">
    <property type="entry name" value="DNA-dir_RNA_pol-M_15_CS"/>
</dbReference>
<dbReference type="InterPro" id="IPR008927">
    <property type="entry name" value="6-PGluconate_DH-like_C_sf"/>
</dbReference>
<evidence type="ECO:0000256" key="12">
    <source>
        <dbReference type="ARBA" id="ARBA00049556"/>
    </source>
</evidence>
<dbReference type="PROSITE" id="PS00067">
    <property type="entry name" value="3HCDH"/>
    <property type="match status" value="1"/>
</dbReference>
<evidence type="ECO:0000256" key="1">
    <source>
        <dbReference type="ARBA" id="ARBA00004305"/>
    </source>
</evidence>
<evidence type="ECO:0000256" key="2">
    <source>
        <dbReference type="ARBA" id="ARBA00005189"/>
    </source>
</evidence>
<dbReference type="Pfam" id="PF02737">
    <property type="entry name" value="3HCDH_N"/>
    <property type="match status" value="1"/>
</dbReference>
<dbReference type="InterPro" id="IPR006108">
    <property type="entry name" value="3HC_DH_C"/>
</dbReference>
<protein>
    <recommendedName>
        <fullName evidence="4">3-hydroxyacyl-CoA dehydrogenase</fullName>
        <ecNumber evidence="4">1.1.1.35</ecNumber>
    </recommendedName>
</protein>
<dbReference type="Gene3D" id="3.40.50.720">
    <property type="entry name" value="NAD(P)-binding Rossmann-like Domain"/>
    <property type="match status" value="1"/>
</dbReference>
<dbReference type="InterPro" id="IPR034012">
    <property type="entry name" value="Zn_ribbon_RPB9_C"/>
</dbReference>
<dbReference type="CDD" id="cd10508">
    <property type="entry name" value="Zn-ribbon_RPB9"/>
    <property type="match status" value="1"/>
</dbReference>
<dbReference type="SUPFAM" id="SSF51735">
    <property type="entry name" value="NAD(P)-binding Rossmann-fold domains"/>
    <property type="match status" value="1"/>
</dbReference>
<dbReference type="Gene3D" id="1.10.1040.10">
    <property type="entry name" value="N-(1-d-carboxylethyl)-l-norvaline Dehydrogenase, domain 2"/>
    <property type="match status" value="1"/>
</dbReference>
<dbReference type="PANTHER" id="PTHR43561">
    <property type="match status" value="1"/>
</dbReference>
<name>A0ABN7T9P3_OIKDI</name>
<gene>
    <name evidence="16" type="ORF">OKIOD_LOCUS17182</name>
</gene>
<reference evidence="16 17" key="1">
    <citation type="submission" date="2021-04" db="EMBL/GenBank/DDBJ databases">
        <authorList>
            <person name="Bliznina A."/>
        </authorList>
    </citation>
    <scope>NUCLEOTIDE SEQUENCE [LARGE SCALE GENOMIC DNA]</scope>
</reference>
<dbReference type="Pfam" id="PF02150">
    <property type="entry name" value="Zn_ribbon_RPB9"/>
    <property type="match status" value="1"/>
</dbReference>
<proteinExistence type="inferred from homology"/>
<dbReference type="InterPro" id="IPR052242">
    <property type="entry name" value="Mito_3-hydroxyacyl-CoA_DH"/>
</dbReference>
<evidence type="ECO:0000256" key="5">
    <source>
        <dbReference type="ARBA" id="ARBA00022723"/>
    </source>
</evidence>
<evidence type="ECO:0000256" key="14">
    <source>
        <dbReference type="RuleBase" id="RU003474"/>
    </source>
</evidence>
<evidence type="ECO:0000313" key="17">
    <source>
        <dbReference type="Proteomes" id="UP001158576"/>
    </source>
</evidence>
<comment type="subcellular location">
    <subcellularLocation>
        <location evidence="1">Mitochondrion matrix</location>
    </subcellularLocation>
</comment>
<evidence type="ECO:0000256" key="13">
    <source>
        <dbReference type="PROSITE-ProRule" id="PRU00472"/>
    </source>
</evidence>
<keyword evidence="9" id="KW-0520">NAD</keyword>
<sequence>MGVLDAVGIQFCNECNNMLYPREDKVNRVLLYQCRNCELNVEAERPCIYVNKLISTLNEVKQINTDVVMDPTLPTTSHINCPQCNANQAVFFQSYSTRKDAKMNLFYVCKICRYKWTCSKSMNSRLIAVSLRSLKVQNVSVVGSGLMGAGIAQVAAQTGHNVVLNDLNDAALGKAQKGIEKSLGRVAKKMGDEGAKFIEDTMSRITFTTSVEETAANADLVVEAIVENLAVKQKLFADLEAGASAKCILATNTSSLPVSAIGANLKDTTRFGGLHFFNPVPMMKLLEVIKANDTSDEVFQAMLDWGKAMNKTTVKCIDTPGFIVNRLLVPYLMEAIRLVERGHATKEDVDIAMKLGAGHPMGPLQLADYVGLDTCKFILDGWHQEYPDEPLFNPVETLNKLNEEGKIGMKSGEGFYSYKKK</sequence>
<comment type="similarity">
    <text evidence="3">Belongs to the 3-hydroxyacyl-CoA dehydrogenase family.</text>
</comment>
<dbReference type="SUPFAM" id="SSF48179">
    <property type="entry name" value="6-phosphogluconate dehydrogenase C-terminal domain-like"/>
    <property type="match status" value="1"/>
</dbReference>
<dbReference type="InterPro" id="IPR001529">
    <property type="entry name" value="Zn_ribbon_RPB9"/>
</dbReference>
<keyword evidence="8" id="KW-0560">Oxidoreductase</keyword>
<evidence type="ECO:0000256" key="9">
    <source>
        <dbReference type="ARBA" id="ARBA00023027"/>
    </source>
</evidence>
<dbReference type="InterPro" id="IPR006180">
    <property type="entry name" value="3-OHacyl-CoA_DH_CS"/>
</dbReference>
<evidence type="ECO:0000256" key="3">
    <source>
        <dbReference type="ARBA" id="ARBA00009463"/>
    </source>
</evidence>
<organism evidence="16 17">
    <name type="scientific">Oikopleura dioica</name>
    <name type="common">Tunicate</name>
    <dbReference type="NCBI Taxonomy" id="34765"/>
    <lineage>
        <taxon>Eukaryota</taxon>
        <taxon>Metazoa</taxon>
        <taxon>Chordata</taxon>
        <taxon>Tunicata</taxon>
        <taxon>Appendicularia</taxon>
        <taxon>Copelata</taxon>
        <taxon>Oikopleuridae</taxon>
        <taxon>Oikopleura</taxon>
    </lineage>
</organism>
<dbReference type="SMART" id="SM00440">
    <property type="entry name" value="ZnF_C2C2"/>
    <property type="match status" value="1"/>
</dbReference>
<dbReference type="EMBL" id="OU015567">
    <property type="protein sequence ID" value="CAG5114359.1"/>
    <property type="molecule type" value="Genomic_DNA"/>
</dbReference>
<evidence type="ECO:0000259" key="15">
    <source>
        <dbReference type="PROSITE" id="PS51133"/>
    </source>
</evidence>